<dbReference type="KEGG" id="tep:TepRe1_0610"/>
<keyword evidence="10" id="KW-1185">Reference proteome</keyword>
<dbReference type="eggNOG" id="COG0624">
    <property type="taxonomic scope" value="Bacteria"/>
</dbReference>
<keyword evidence="4" id="KW-0479">Metal-binding</keyword>
<accession>F4LVV1</accession>
<dbReference type="AlphaFoldDB" id="F4LVV1"/>
<evidence type="ECO:0000256" key="7">
    <source>
        <dbReference type="ARBA" id="ARBA00022997"/>
    </source>
</evidence>
<protein>
    <submittedName>
        <fullName evidence="9">Putative dipeptidase YtjP</fullName>
        <ecNumber evidence="9">3.4.13.-</ecNumber>
    </submittedName>
</protein>
<keyword evidence="8" id="KW-0482">Metalloprotease</keyword>
<organism evidence="9 10">
    <name type="scientific">Tepidanaerobacter acetatoxydans (strain DSM 21804 / JCM 16047 / Re1)</name>
    <dbReference type="NCBI Taxonomy" id="1209989"/>
    <lineage>
        <taxon>Bacteria</taxon>
        <taxon>Bacillati</taxon>
        <taxon>Bacillota</taxon>
        <taxon>Clostridia</taxon>
        <taxon>Thermosediminibacterales</taxon>
        <taxon>Tepidanaerobacteraceae</taxon>
        <taxon>Tepidanaerobacter</taxon>
    </lineage>
</organism>
<dbReference type="HOGENOM" id="CLU_031786_2_0_9"/>
<dbReference type="GO" id="GO:0008777">
    <property type="term" value="F:acetylornithine deacetylase activity"/>
    <property type="evidence" value="ECO:0007669"/>
    <property type="project" value="TreeGrafter"/>
</dbReference>
<dbReference type="InterPro" id="IPR036264">
    <property type="entry name" value="Bact_exopeptidase_dim_dom"/>
</dbReference>
<reference evidence="10" key="1">
    <citation type="journal article" date="2013" name="Genome Announc.">
        <title>First genome sequence of a syntrophic acetate-oxidizing bacterium, Tepidanaerobacter acetatoxydans strain Re1.</title>
        <authorList>
            <person name="Manzoor S."/>
            <person name="Bongcam-Rudloff E."/>
            <person name="Schnurer A."/>
            <person name="Muller B."/>
        </authorList>
    </citation>
    <scope>NUCLEOTIDE SEQUENCE [LARGE SCALE GENOMIC DNA]</scope>
    <source>
        <strain evidence="10">Re1</strain>
    </source>
</reference>
<evidence type="ECO:0000313" key="9">
    <source>
        <dbReference type="EMBL" id="CCP25355.1"/>
    </source>
</evidence>
<evidence type="ECO:0000256" key="4">
    <source>
        <dbReference type="ARBA" id="ARBA00022723"/>
    </source>
</evidence>
<dbReference type="PROSITE" id="PS00759">
    <property type="entry name" value="ARGE_DAPE_CPG2_2"/>
    <property type="match status" value="1"/>
</dbReference>
<dbReference type="InterPro" id="IPR001261">
    <property type="entry name" value="ArgE/DapE_CS"/>
</dbReference>
<comment type="cofactor">
    <cofactor evidence="1">
        <name>Zn(2+)</name>
        <dbReference type="ChEBI" id="CHEBI:29105"/>
    </cofactor>
</comment>
<evidence type="ECO:0000256" key="1">
    <source>
        <dbReference type="ARBA" id="ARBA00001947"/>
    </source>
</evidence>
<dbReference type="Gene3D" id="3.40.630.10">
    <property type="entry name" value="Zn peptidases"/>
    <property type="match status" value="1"/>
</dbReference>
<keyword evidence="6" id="KW-0862">Zinc</keyword>
<evidence type="ECO:0000256" key="3">
    <source>
        <dbReference type="ARBA" id="ARBA00022670"/>
    </source>
</evidence>
<evidence type="ECO:0000256" key="5">
    <source>
        <dbReference type="ARBA" id="ARBA00022801"/>
    </source>
</evidence>
<proteinExistence type="inferred from homology"/>
<dbReference type="Gene3D" id="3.30.70.360">
    <property type="match status" value="2"/>
</dbReference>
<dbReference type="PANTHER" id="PTHR43808:SF31">
    <property type="entry name" value="N-ACETYL-L-CITRULLINE DEACETYLASE"/>
    <property type="match status" value="1"/>
</dbReference>
<dbReference type="PANTHER" id="PTHR43808">
    <property type="entry name" value="ACETYLORNITHINE DEACETYLASE"/>
    <property type="match status" value="1"/>
</dbReference>
<gene>
    <name evidence="9" type="primary">ytjP</name>
    <name evidence="9" type="ordered locus">TEPIRE1_0666</name>
</gene>
<dbReference type="KEGG" id="tae:TepiRe1_0666"/>
<dbReference type="InterPro" id="IPR010964">
    <property type="entry name" value="M20A_pepV-rel"/>
</dbReference>
<dbReference type="GO" id="GO:0008237">
    <property type="term" value="F:metallopeptidase activity"/>
    <property type="evidence" value="ECO:0007669"/>
    <property type="project" value="UniProtKB-KW"/>
</dbReference>
<dbReference type="Proteomes" id="UP000010802">
    <property type="component" value="Chromosome"/>
</dbReference>
<keyword evidence="3" id="KW-0645">Protease</keyword>
<dbReference type="Pfam" id="PF01546">
    <property type="entry name" value="Peptidase_M20"/>
    <property type="match status" value="1"/>
</dbReference>
<dbReference type="GO" id="GO:0008270">
    <property type="term" value="F:zinc ion binding"/>
    <property type="evidence" value="ECO:0007669"/>
    <property type="project" value="InterPro"/>
</dbReference>
<dbReference type="EC" id="3.4.13.-" evidence="9"/>
<dbReference type="GO" id="GO:0016805">
    <property type="term" value="F:dipeptidase activity"/>
    <property type="evidence" value="ECO:0007669"/>
    <property type="project" value="UniProtKB-KW"/>
</dbReference>
<name>F4LVV1_TEPAE</name>
<dbReference type="RefSeq" id="WP_013777721.1">
    <property type="nucleotide sequence ID" value="NC_015519.1"/>
</dbReference>
<sequence length="461" mass="51301">MDIEKFIKSNENDLLEATREILKIKSVKSSPLPGMPFGGGPAMALQYALNLAESFGLKTKNLENYAGWAEWGEGDELIGILVHLDVVPEGSGWTYPPYGGEIHDGKIYGRGAIDDKGPAMAALFALKSLKDSGIKLNKRVRVIFGTDEESGCECMKYYLKHDERLTMGFSPDANYPIINGEKGILTFSFTNSFANEEGKSGVKIVSFKGGHRPNMVPDYAEAHLLGDIGEIKSIAENYKDEIPGDFKIEQHDNEIIVKSYGVSAHASRPQKGKNAAMLLVKFLGKIKLIGTQYKFIEFLNSMIGLDNTGKAFGIDFEDDISGLLSLNVGIVEFDQNRAIVTVNIRYPIRYSSDQVISQIRKNTPDYIDIVDIYDNKPHYVPEDNILIQKLKLAYEKITGEKAYCLSIGGGTYARMFDNCVAFGPNFPGDPDLAHQKDEYIEIDNLLKNLRIYTYVLKELAQ</sequence>
<keyword evidence="7 9" id="KW-0224">Dipeptidase</keyword>
<dbReference type="InterPro" id="IPR002933">
    <property type="entry name" value="Peptidase_M20"/>
</dbReference>
<dbReference type="GO" id="GO:0006508">
    <property type="term" value="P:proteolysis"/>
    <property type="evidence" value="ECO:0007669"/>
    <property type="project" value="UniProtKB-KW"/>
</dbReference>
<dbReference type="NCBIfam" id="TIGR01887">
    <property type="entry name" value="dipeptidaselike"/>
    <property type="match status" value="1"/>
</dbReference>
<dbReference type="GO" id="GO:0006526">
    <property type="term" value="P:L-arginine biosynthetic process"/>
    <property type="evidence" value="ECO:0007669"/>
    <property type="project" value="TreeGrafter"/>
</dbReference>
<dbReference type="STRING" id="1209989.TepRe1_0610"/>
<dbReference type="CDD" id="cd03888">
    <property type="entry name" value="M20_PepV"/>
    <property type="match status" value="1"/>
</dbReference>
<dbReference type="NCBIfam" id="NF005591">
    <property type="entry name" value="PRK07318.1"/>
    <property type="match status" value="1"/>
</dbReference>
<dbReference type="EMBL" id="HF563609">
    <property type="protein sequence ID" value="CCP25355.1"/>
    <property type="molecule type" value="Genomic_DNA"/>
</dbReference>
<evidence type="ECO:0000256" key="2">
    <source>
        <dbReference type="ARBA" id="ARBA00006247"/>
    </source>
</evidence>
<evidence type="ECO:0000256" key="6">
    <source>
        <dbReference type="ARBA" id="ARBA00022833"/>
    </source>
</evidence>
<comment type="similarity">
    <text evidence="2">Belongs to the peptidase M20A family.</text>
</comment>
<dbReference type="SUPFAM" id="SSF53187">
    <property type="entry name" value="Zn-dependent exopeptidases"/>
    <property type="match status" value="1"/>
</dbReference>
<dbReference type="SUPFAM" id="SSF55031">
    <property type="entry name" value="Bacterial exopeptidase dimerisation domain"/>
    <property type="match status" value="1"/>
</dbReference>
<evidence type="ECO:0000256" key="8">
    <source>
        <dbReference type="ARBA" id="ARBA00023049"/>
    </source>
</evidence>
<keyword evidence="5 9" id="KW-0378">Hydrolase</keyword>
<accession>L0RWM4</accession>
<dbReference type="InterPro" id="IPR050072">
    <property type="entry name" value="Peptidase_M20A"/>
</dbReference>
<dbReference type="OrthoDB" id="9761532at2"/>
<evidence type="ECO:0000313" key="10">
    <source>
        <dbReference type="Proteomes" id="UP000010802"/>
    </source>
</evidence>
<dbReference type="PATRIC" id="fig|1209989.3.peg.719"/>